<dbReference type="InterPro" id="IPR000073">
    <property type="entry name" value="AB_hydrolase_1"/>
</dbReference>
<sequence>MGISSYGGDPRIVATRAEIERVQAGLASVGNLLGAEVEVTDFLTSPLKRIGLAMELPALQERIQYLLQALNAAANEYFDGEALVAKELTDLGLISAPIIAAGILGLGNDAGLFREHRVTARQVIGLNGLPMSVWRSPATSLADLGQRLSLIKGEGQVVVERFGSKFVAYIPGTQTWNPIALGNPIDFTSNLQAMKGPGLAASERGVQLALAAAGAGVGSQIYLVGHSQGGLVAANLALKDSRIKGLVTFGAPISHLAEQIKVPTVAIQHKNDIVPKLGLKANPLAQNIVTVERVMPITVPVAAILEAHEIENYTKTAELADESQEFGLKRVRNQVLTGISAQSGDVGGAGANGFGEALAYKLERVD</sequence>
<dbReference type="CDD" id="cd00741">
    <property type="entry name" value="Lipase"/>
    <property type="match status" value="1"/>
</dbReference>
<evidence type="ECO:0000259" key="1">
    <source>
        <dbReference type="Pfam" id="PF00561"/>
    </source>
</evidence>
<dbReference type="InterPro" id="IPR029058">
    <property type="entry name" value="AB_hydrolase_fold"/>
</dbReference>
<evidence type="ECO:0000313" key="2">
    <source>
        <dbReference type="EMBL" id="CAB4562001.1"/>
    </source>
</evidence>
<dbReference type="Pfam" id="PF00561">
    <property type="entry name" value="Abhydrolase_1"/>
    <property type="match status" value="1"/>
</dbReference>
<dbReference type="SUPFAM" id="SSF53474">
    <property type="entry name" value="alpha/beta-Hydrolases"/>
    <property type="match status" value="1"/>
</dbReference>
<dbReference type="EMBL" id="CAEZTF010000104">
    <property type="protein sequence ID" value="CAB4562001.1"/>
    <property type="molecule type" value="Genomic_DNA"/>
</dbReference>
<dbReference type="Gene3D" id="3.40.50.1820">
    <property type="entry name" value="alpha/beta hydrolase"/>
    <property type="match status" value="1"/>
</dbReference>
<organism evidence="2">
    <name type="scientific">freshwater metagenome</name>
    <dbReference type="NCBI Taxonomy" id="449393"/>
    <lineage>
        <taxon>unclassified sequences</taxon>
        <taxon>metagenomes</taxon>
        <taxon>ecological metagenomes</taxon>
    </lineage>
</organism>
<proteinExistence type="predicted"/>
<feature type="domain" description="AB hydrolase-1" evidence="1">
    <location>
        <begin position="219"/>
        <end position="254"/>
    </location>
</feature>
<protein>
    <submittedName>
        <fullName evidence="2">Unannotated protein</fullName>
    </submittedName>
</protein>
<dbReference type="AlphaFoldDB" id="A0A6J6DDG7"/>
<gene>
    <name evidence="2" type="ORF">UFOPK1618_00595</name>
</gene>
<accession>A0A6J6DDG7</accession>
<name>A0A6J6DDG7_9ZZZZ</name>
<reference evidence="2" key="1">
    <citation type="submission" date="2020-05" db="EMBL/GenBank/DDBJ databases">
        <authorList>
            <person name="Chiriac C."/>
            <person name="Salcher M."/>
            <person name="Ghai R."/>
            <person name="Kavagutti S V."/>
        </authorList>
    </citation>
    <scope>NUCLEOTIDE SEQUENCE</scope>
</reference>